<proteinExistence type="predicted"/>
<dbReference type="HOGENOM" id="CLU_102923_0_0_3"/>
<accession>B4VRG5</accession>
<dbReference type="RefSeq" id="WP_006101116.1">
    <property type="nucleotide sequence ID" value="NZ_DS989849.1"/>
</dbReference>
<reference evidence="4 5" key="1">
    <citation type="submission" date="2008-07" db="EMBL/GenBank/DDBJ databases">
        <authorList>
            <person name="Tandeau de Marsac N."/>
            <person name="Ferriera S."/>
            <person name="Johnson J."/>
            <person name="Kravitz S."/>
            <person name="Beeson K."/>
            <person name="Sutton G."/>
            <person name="Rogers Y.-H."/>
            <person name="Friedman R."/>
            <person name="Frazier M."/>
            <person name="Venter J.C."/>
        </authorList>
    </citation>
    <scope>NUCLEOTIDE SEQUENCE [LARGE SCALE GENOMIC DNA]</scope>
    <source>
        <strain evidence="4 5">PCC 7420</strain>
    </source>
</reference>
<evidence type="ECO:0000256" key="1">
    <source>
        <dbReference type="ARBA" id="ARBA00022729"/>
    </source>
</evidence>
<name>B4VRG5_9CYAN</name>
<evidence type="ECO:0000259" key="3">
    <source>
        <dbReference type="Pfam" id="PF13505"/>
    </source>
</evidence>
<dbReference type="OrthoDB" id="485268at2"/>
<evidence type="ECO:0000313" key="4">
    <source>
        <dbReference type="EMBL" id="EDX75406.1"/>
    </source>
</evidence>
<evidence type="ECO:0000313" key="5">
    <source>
        <dbReference type="Proteomes" id="UP000003835"/>
    </source>
</evidence>
<sequence>MKRNLKSFVTFSTLAATAIAPVLLSADMASAKPTGTDANYIGAGVAAGVTNGGQNNDAATFGGNIQGRVTTSKAPVSLRGAVLFSDDTSAIMPIVSYDVPVTNNANVYVGAGYSFIEEDGQPTPLGNKNAPVVTVGAEAQFGRNIVVYGDTKLGIEAYEDSPASAVSIQAGAGYRF</sequence>
<dbReference type="InterPro" id="IPR027385">
    <property type="entry name" value="Beta-barrel_OMP"/>
</dbReference>
<dbReference type="Pfam" id="PF13505">
    <property type="entry name" value="OMP_b-brl"/>
    <property type="match status" value="1"/>
</dbReference>
<dbReference type="EMBL" id="DS989849">
    <property type="protein sequence ID" value="EDX75406.1"/>
    <property type="molecule type" value="Genomic_DNA"/>
</dbReference>
<dbReference type="SUPFAM" id="SSF56925">
    <property type="entry name" value="OMPA-like"/>
    <property type="match status" value="1"/>
</dbReference>
<keyword evidence="1 2" id="KW-0732">Signal</keyword>
<dbReference type="Proteomes" id="UP000003835">
    <property type="component" value="Unassembled WGS sequence"/>
</dbReference>
<feature type="domain" description="Outer membrane protein beta-barrel" evidence="3">
    <location>
        <begin position="24"/>
        <end position="176"/>
    </location>
</feature>
<keyword evidence="5" id="KW-1185">Reference proteome</keyword>
<protein>
    <submittedName>
        <fullName evidence="4">Outer membrane insertion C-terminal signal domain protein</fullName>
    </submittedName>
</protein>
<gene>
    <name evidence="4" type="ORF">MC7420_1324</name>
</gene>
<evidence type="ECO:0000256" key="2">
    <source>
        <dbReference type="SAM" id="SignalP"/>
    </source>
</evidence>
<feature type="signal peptide" evidence="2">
    <location>
        <begin position="1"/>
        <end position="31"/>
    </location>
</feature>
<feature type="chain" id="PRO_5002825687" evidence="2">
    <location>
        <begin position="32"/>
        <end position="176"/>
    </location>
</feature>
<dbReference type="AlphaFoldDB" id="B4VRG5"/>
<dbReference type="STRING" id="118168.MC7420_1324"/>
<dbReference type="InterPro" id="IPR011250">
    <property type="entry name" value="OMP/PagP_B-barrel"/>
</dbReference>
<dbReference type="eggNOG" id="COG3637">
    <property type="taxonomic scope" value="Bacteria"/>
</dbReference>
<organism evidence="4 5">
    <name type="scientific">Coleofasciculus chthonoplastes PCC 7420</name>
    <dbReference type="NCBI Taxonomy" id="118168"/>
    <lineage>
        <taxon>Bacteria</taxon>
        <taxon>Bacillati</taxon>
        <taxon>Cyanobacteriota</taxon>
        <taxon>Cyanophyceae</taxon>
        <taxon>Coleofasciculales</taxon>
        <taxon>Coleofasciculaceae</taxon>
        <taxon>Coleofasciculus</taxon>
    </lineage>
</organism>